<reference evidence="3 4" key="1">
    <citation type="submission" date="2019-01" db="EMBL/GenBank/DDBJ databases">
        <authorList>
            <person name="Ferrante I. M."/>
        </authorList>
    </citation>
    <scope>NUCLEOTIDE SEQUENCE [LARGE SCALE GENOMIC DNA]</scope>
    <source>
        <strain evidence="3 4">B856</strain>
    </source>
</reference>
<feature type="region of interest" description="Disordered" evidence="1">
    <location>
        <begin position="57"/>
        <end position="94"/>
    </location>
</feature>
<sequence length="259" mass="28747">MAEALPFQPSVEASGPEHQSIQNYGSLKGGCGEGEDYDGNKSTVLCDILEHKEMKDSFNGTYEPDSSTEMSDGNGSSGSDNKNGDNSDHNYDDMSSCTYDSDDIEARFSDISGKSFHLGDHTRMSINNILVNQRRTDSFAQYGEDYQLVPTQLKKNVRVVEDMNMDYGGRGRLYLASYSFFDNNHETKYALTIQPNIYKQLFTEVHDAYNVPCGLFFCCHGGDGAHTGVSHNDFVDIKLAWVVFIFVIGCLLGLELING</sequence>
<protein>
    <submittedName>
        <fullName evidence="3">Uncharacterized protein</fullName>
    </submittedName>
</protein>
<dbReference type="OrthoDB" id="44123at2759"/>
<dbReference type="AlphaFoldDB" id="A0A448ZC83"/>
<feature type="compositionally biased region" description="Basic and acidic residues" evidence="1">
    <location>
        <begin position="82"/>
        <end position="92"/>
    </location>
</feature>
<dbReference type="Proteomes" id="UP000291116">
    <property type="component" value="Unassembled WGS sequence"/>
</dbReference>
<evidence type="ECO:0000313" key="4">
    <source>
        <dbReference type="Proteomes" id="UP000291116"/>
    </source>
</evidence>
<keyword evidence="2" id="KW-0472">Membrane</keyword>
<keyword evidence="2" id="KW-0812">Transmembrane</keyword>
<evidence type="ECO:0000256" key="2">
    <source>
        <dbReference type="SAM" id="Phobius"/>
    </source>
</evidence>
<feature type="transmembrane region" description="Helical" evidence="2">
    <location>
        <begin position="239"/>
        <end position="257"/>
    </location>
</feature>
<gene>
    <name evidence="3" type="ORF">PSNMU_V1.4_AUG-EV-PASAV3_0063800</name>
</gene>
<dbReference type="EMBL" id="CAACVS010000226">
    <property type="protein sequence ID" value="VEU39653.1"/>
    <property type="molecule type" value="Genomic_DNA"/>
</dbReference>
<name>A0A448ZC83_9STRA</name>
<evidence type="ECO:0000313" key="3">
    <source>
        <dbReference type="EMBL" id="VEU39653.1"/>
    </source>
</evidence>
<organism evidence="3 4">
    <name type="scientific">Pseudo-nitzschia multistriata</name>
    <dbReference type="NCBI Taxonomy" id="183589"/>
    <lineage>
        <taxon>Eukaryota</taxon>
        <taxon>Sar</taxon>
        <taxon>Stramenopiles</taxon>
        <taxon>Ochrophyta</taxon>
        <taxon>Bacillariophyta</taxon>
        <taxon>Bacillariophyceae</taxon>
        <taxon>Bacillariophycidae</taxon>
        <taxon>Bacillariales</taxon>
        <taxon>Bacillariaceae</taxon>
        <taxon>Pseudo-nitzschia</taxon>
    </lineage>
</organism>
<feature type="compositionally biased region" description="Low complexity" evidence="1">
    <location>
        <begin position="71"/>
        <end position="81"/>
    </location>
</feature>
<keyword evidence="4" id="KW-1185">Reference proteome</keyword>
<keyword evidence="2" id="KW-1133">Transmembrane helix</keyword>
<feature type="region of interest" description="Disordered" evidence="1">
    <location>
        <begin position="1"/>
        <end position="27"/>
    </location>
</feature>
<accession>A0A448ZC83</accession>
<proteinExistence type="predicted"/>
<feature type="compositionally biased region" description="Polar residues" evidence="1">
    <location>
        <begin position="58"/>
        <end position="70"/>
    </location>
</feature>
<evidence type="ECO:0000256" key="1">
    <source>
        <dbReference type="SAM" id="MobiDB-lite"/>
    </source>
</evidence>